<feature type="domain" description="Myb-like" evidence="8">
    <location>
        <begin position="52"/>
        <end position="103"/>
    </location>
</feature>
<evidence type="ECO:0000313" key="10">
    <source>
        <dbReference type="EMBL" id="EOX96058.1"/>
    </source>
</evidence>
<dbReference type="OMA" id="DSRSHCN"/>
<dbReference type="SUPFAM" id="SSF46689">
    <property type="entry name" value="Homeodomain-like"/>
    <property type="match status" value="2"/>
</dbReference>
<evidence type="ECO:0000256" key="5">
    <source>
        <dbReference type="ARBA" id="ARBA00023163"/>
    </source>
</evidence>
<protein>
    <submittedName>
        <fullName evidence="10">Homeodomain-like protein, putative</fullName>
    </submittedName>
</protein>
<feature type="domain" description="HTH myb-type" evidence="9">
    <location>
        <begin position="52"/>
        <end position="103"/>
    </location>
</feature>
<feature type="domain" description="Myb-like" evidence="8">
    <location>
        <begin position="104"/>
        <end position="155"/>
    </location>
</feature>
<dbReference type="FunFam" id="1.10.10.60:FF:000016">
    <property type="entry name" value="Transcriptional activator Myb isoform A"/>
    <property type="match status" value="1"/>
</dbReference>
<feature type="domain" description="HTH myb-type" evidence="9">
    <location>
        <begin position="104"/>
        <end position="159"/>
    </location>
</feature>
<evidence type="ECO:0000259" key="8">
    <source>
        <dbReference type="PROSITE" id="PS50090"/>
    </source>
</evidence>
<keyword evidence="6" id="KW-0539">Nucleus</keyword>
<dbReference type="Gramene" id="EOX96058">
    <property type="protein sequence ID" value="EOX96058"/>
    <property type="gene ID" value="TCM_005402"/>
</dbReference>
<feature type="compositionally biased region" description="Low complexity" evidence="7">
    <location>
        <begin position="536"/>
        <end position="549"/>
    </location>
</feature>
<reference evidence="10 11" key="1">
    <citation type="journal article" date="2013" name="Genome Biol.">
        <title>The genome sequence of the most widely cultivated cacao type and its use to identify candidate genes regulating pod color.</title>
        <authorList>
            <person name="Motamayor J.C."/>
            <person name="Mockaitis K."/>
            <person name="Schmutz J."/>
            <person name="Haiminen N."/>
            <person name="Iii D.L."/>
            <person name="Cornejo O."/>
            <person name="Findley S.D."/>
            <person name="Zheng P."/>
            <person name="Utro F."/>
            <person name="Royaert S."/>
            <person name="Saski C."/>
            <person name="Jenkins J."/>
            <person name="Podicheti R."/>
            <person name="Zhao M."/>
            <person name="Scheffler B.E."/>
            <person name="Stack J.C."/>
            <person name="Feltus F.A."/>
            <person name="Mustiga G.M."/>
            <person name="Amores F."/>
            <person name="Phillips W."/>
            <person name="Marelli J.P."/>
            <person name="May G.D."/>
            <person name="Shapiro H."/>
            <person name="Ma J."/>
            <person name="Bustamante C.D."/>
            <person name="Schnell R.J."/>
            <person name="Main D."/>
            <person name="Gilbert D."/>
            <person name="Parida L."/>
            <person name="Kuhn D.N."/>
        </authorList>
    </citation>
    <scope>NUCLEOTIDE SEQUENCE [LARGE SCALE GENOMIC DNA]</scope>
    <source>
        <strain evidence="11">cv. Matina 1-6</strain>
    </source>
</reference>
<keyword evidence="10" id="KW-0371">Homeobox</keyword>
<dbReference type="InParanoid" id="A0A061E1B3"/>
<evidence type="ECO:0000313" key="11">
    <source>
        <dbReference type="Proteomes" id="UP000026915"/>
    </source>
</evidence>
<evidence type="ECO:0000256" key="7">
    <source>
        <dbReference type="SAM" id="MobiDB-lite"/>
    </source>
</evidence>
<gene>
    <name evidence="10" type="ORF">TCM_005402</name>
</gene>
<dbReference type="FunFam" id="1.10.10.60:FF:000010">
    <property type="entry name" value="Transcriptional activator Myb isoform A"/>
    <property type="match status" value="1"/>
</dbReference>
<dbReference type="InterPro" id="IPR001005">
    <property type="entry name" value="SANT/Myb"/>
</dbReference>
<dbReference type="PROSITE" id="PS50090">
    <property type="entry name" value="MYB_LIKE"/>
    <property type="match status" value="3"/>
</dbReference>
<evidence type="ECO:0000256" key="1">
    <source>
        <dbReference type="ARBA" id="ARBA00004123"/>
    </source>
</evidence>
<feature type="domain" description="HTH myb-type" evidence="9">
    <location>
        <begin position="160"/>
        <end position="210"/>
    </location>
</feature>
<dbReference type="GO" id="GO:0000978">
    <property type="term" value="F:RNA polymerase II cis-regulatory region sequence-specific DNA binding"/>
    <property type="evidence" value="ECO:0000318"/>
    <property type="project" value="GO_Central"/>
</dbReference>
<dbReference type="CDD" id="cd00167">
    <property type="entry name" value="SANT"/>
    <property type="match status" value="3"/>
</dbReference>
<dbReference type="SMART" id="SM00717">
    <property type="entry name" value="SANT"/>
    <property type="match status" value="3"/>
</dbReference>
<organism evidence="10 11">
    <name type="scientific">Theobroma cacao</name>
    <name type="common">Cacao</name>
    <name type="synonym">Cocoa</name>
    <dbReference type="NCBI Taxonomy" id="3641"/>
    <lineage>
        <taxon>Eukaryota</taxon>
        <taxon>Viridiplantae</taxon>
        <taxon>Streptophyta</taxon>
        <taxon>Embryophyta</taxon>
        <taxon>Tracheophyta</taxon>
        <taxon>Spermatophyta</taxon>
        <taxon>Magnoliopsida</taxon>
        <taxon>eudicotyledons</taxon>
        <taxon>Gunneridae</taxon>
        <taxon>Pentapetalae</taxon>
        <taxon>rosids</taxon>
        <taxon>malvids</taxon>
        <taxon>Malvales</taxon>
        <taxon>Malvaceae</taxon>
        <taxon>Byttnerioideae</taxon>
        <taxon>Theobroma</taxon>
    </lineage>
</organism>
<keyword evidence="4 10" id="KW-0238">DNA-binding</keyword>
<dbReference type="Gene3D" id="1.10.10.60">
    <property type="entry name" value="Homeodomain-like"/>
    <property type="match status" value="3"/>
</dbReference>
<dbReference type="PANTHER" id="PTHR45614:SF232">
    <property type="entry name" value="TRANSCRIPTION FACTOR MYB3R-2"/>
    <property type="match status" value="1"/>
</dbReference>
<dbReference type="PROSITE" id="PS51294">
    <property type="entry name" value="HTH_MYB"/>
    <property type="match status" value="3"/>
</dbReference>
<dbReference type="PANTHER" id="PTHR45614">
    <property type="entry name" value="MYB PROTEIN-RELATED"/>
    <property type="match status" value="1"/>
</dbReference>
<dbReference type="Pfam" id="PF00249">
    <property type="entry name" value="Myb_DNA-binding"/>
    <property type="match status" value="3"/>
</dbReference>
<accession>A0A061E1B3</accession>
<feature type="region of interest" description="Disordered" evidence="7">
    <location>
        <begin position="469"/>
        <end position="549"/>
    </location>
</feature>
<dbReference type="EMBL" id="CM001879">
    <property type="protein sequence ID" value="EOX96058.1"/>
    <property type="molecule type" value="Genomic_DNA"/>
</dbReference>
<dbReference type="GO" id="GO:0000981">
    <property type="term" value="F:DNA-binding transcription factor activity, RNA polymerase II-specific"/>
    <property type="evidence" value="ECO:0000318"/>
    <property type="project" value="GO_Central"/>
</dbReference>
<dbReference type="InterPro" id="IPR017930">
    <property type="entry name" value="Myb_dom"/>
</dbReference>
<keyword evidence="11" id="KW-1185">Reference proteome</keyword>
<proteinExistence type="predicted"/>
<keyword evidence="5" id="KW-0804">Transcription</keyword>
<keyword evidence="3" id="KW-0805">Transcription regulation</keyword>
<sequence>MEEVKEDGDNTTTGIDDVNDNINYESENLLVDHQICPDVSLYCLYRRISGPTRRSTKGGWTEEEDKMLTTAVQKFNGKNWKKIAECVPDRTDVQCLHRWQKVLNPDLVKGPWSKEEDELIFELVEKQGKKKWSEIAKYLPGRIGKQCRERWFNHLNPDIKKTAWTEEEELVLIRAHGTYGNRWAEIAKLLPGRTENSIKNHWNCSVKKKVELLAASGVNRGNHDRIVECMSFGLGKPLEQKVNQGRGTNPFSLQLVLGDTDRKESNLAISNRETCRVVRKDANVTMKTSSLTMFAKRYDDGNDLTIKQHQMHACDAQAPGNSYNLAADWYDRSHHTSFGDHVKFPFLHERTTEHCLPPSPLPLSTPLNATIAAACDGKDAVPGFVERMYTSVRPQDRNTENVELRLGCLSYESLQLKDLNTFLTTGRSFPQADSDVRKVCSPVFFNTPPVNHSCPETILRRAAKSFKNTPSIIRKRSSQSTRQTSNHKESDGVGSNAKQLFLSPPKSPKLDTTAVTKSVEKRLEYVQESSSNIPRTSSTADHSSSTNST</sequence>
<evidence type="ECO:0000256" key="6">
    <source>
        <dbReference type="ARBA" id="ARBA00023242"/>
    </source>
</evidence>
<dbReference type="Proteomes" id="UP000026915">
    <property type="component" value="Chromosome 1"/>
</dbReference>
<evidence type="ECO:0000259" key="9">
    <source>
        <dbReference type="PROSITE" id="PS51294"/>
    </source>
</evidence>
<name>A0A061E1B3_THECC</name>
<feature type="domain" description="Myb-like" evidence="8">
    <location>
        <begin position="156"/>
        <end position="206"/>
    </location>
</feature>
<evidence type="ECO:0000256" key="3">
    <source>
        <dbReference type="ARBA" id="ARBA00023015"/>
    </source>
</evidence>
<dbReference type="GO" id="GO:0006355">
    <property type="term" value="P:regulation of DNA-templated transcription"/>
    <property type="evidence" value="ECO:0000318"/>
    <property type="project" value="GO_Central"/>
</dbReference>
<evidence type="ECO:0000256" key="2">
    <source>
        <dbReference type="ARBA" id="ARBA00022737"/>
    </source>
</evidence>
<dbReference type="GO" id="GO:0005634">
    <property type="term" value="C:nucleus"/>
    <property type="evidence" value="ECO:0000318"/>
    <property type="project" value="GO_Central"/>
</dbReference>
<dbReference type="HOGENOM" id="CLU_016150_3_1_1"/>
<comment type="subcellular location">
    <subcellularLocation>
        <location evidence="1">Nucleus</location>
    </subcellularLocation>
</comment>
<evidence type="ECO:0000256" key="4">
    <source>
        <dbReference type="ARBA" id="ARBA00023125"/>
    </source>
</evidence>
<dbReference type="AlphaFoldDB" id="A0A061E1B3"/>
<dbReference type="InterPro" id="IPR050560">
    <property type="entry name" value="MYB_TF"/>
</dbReference>
<dbReference type="eggNOG" id="KOG0048">
    <property type="taxonomic scope" value="Eukaryota"/>
</dbReference>
<keyword evidence="2" id="KW-0677">Repeat</keyword>
<dbReference type="InterPro" id="IPR009057">
    <property type="entry name" value="Homeodomain-like_sf"/>
</dbReference>